<dbReference type="CDD" id="cd02248">
    <property type="entry name" value="Peptidase_C1A"/>
    <property type="match status" value="1"/>
</dbReference>
<dbReference type="Gene3D" id="3.90.70.10">
    <property type="entry name" value="Cysteine proteinases"/>
    <property type="match status" value="1"/>
</dbReference>
<dbReference type="OrthoDB" id="10253408at2759"/>
<dbReference type="PROSITE" id="PS00639">
    <property type="entry name" value="THIOL_PROTEASE_HIS"/>
    <property type="match status" value="1"/>
</dbReference>
<dbReference type="Pfam" id="PF00112">
    <property type="entry name" value="Peptidase_C1"/>
    <property type="match status" value="1"/>
</dbReference>
<evidence type="ECO:0000259" key="2">
    <source>
        <dbReference type="SMART" id="SM00645"/>
    </source>
</evidence>
<reference evidence="3 4" key="1">
    <citation type="submission" date="2018-11" db="EMBL/GenBank/DDBJ databases">
        <authorList>
            <consortium name="Pathogen Informatics"/>
        </authorList>
    </citation>
    <scope>NUCLEOTIDE SEQUENCE [LARGE SCALE GENOMIC DNA]</scope>
</reference>
<gene>
    <name evidence="3" type="ORF">ASIM_LOCUS14962</name>
</gene>
<dbReference type="PRINTS" id="PR00705">
    <property type="entry name" value="PAPAIN"/>
</dbReference>
<keyword evidence="4" id="KW-1185">Reference proteome</keyword>
<dbReference type="GO" id="GO:0008234">
    <property type="term" value="F:cysteine-type peptidase activity"/>
    <property type="evidence" value="ECO:0007669"/>
    <property type="project" value="InterPro"/>
</dbReference>
<dbReference type="InterPro" id="IPR038765">
    <property type="entry name" value="Papain-like_cys_pep_sf"/>
</dbReference>
<dbReference type="InterPro" id="IPR013128">
    <property type="entry name" value="Peptidase_C1A"/>
</dbReference>
<sequence length="246" mass="27947">MNRFEIYLKNTNAADRLNERNAQLSARFGDTIFSDWSDDEFKEAGFDRFLKCGSCWAFATVATVETSYAINNRELRSLSEQQLLDCDLVDNACNGGHVDTALQYIYDNGLMTEYDYPYVAHRQDTCYLHGATTTIKSAVFVHPDETSIIDWLLHFGPVNVVINATADIKQYKGGVYTPDQWECENKIIGLHALNIMGYGTWNETNEKYWIIKNSWGQSYGIQQGYMYFARGINACGIEDQPMGVIA</sequence>
<dbReference type="AlphaFoldDB" id="A0A3P6R503"/>
<name>A0A3P6R503_ANISI</name>
<protein>
    <recommendedName>
        <fullName evidence="2">Peptidase C1A papain C-terminal domain-containing protein</fullName>
    </recommendedName>
</protein>
<dbReference type="GO" id="GO:0006508">
    <property type="term" value="P:proteolysis"/>
    <property type="evidence" value="ECO:0007669"/>
    <property type="project" value="InterPro"/>
</dbReference>
<dbReference type="SMART" id="SM00645">
    <property type="entry name" value="Pept_C1"/>
    <property type="match status" value="1"/>
</dbReference>
<dbReference type="Proteomes" id="UP000267096">
    <property type="component" value="Unassembled WGS sequence"/>
</dbReference>
<organism evidence="3 4">
    <name type="scientific">Anisakis simplex</name>
    <name type="common">Herring worm</name>
    <dbReference type="NCBI Taxonomy" id="6269"/>
    <lineage>
        <taxon>Eukaryota</taxon>
        <taxon>Metazoa</taxon>
        <taxon>Ecdysozoa</taxon>
        <taxon>Nematoda</taxon>
        <taxon>Chromadorea</taxon>
        <taxon>Rhabditida</taxon>
        <taxon>Spirurina</taxon>
        <taxon>Ascaridomorpha</taxon>
        <taxon>Ascaridoidea</taxon>
        <taxon>Anisakidae</taxon>
        <taxon>Anisakis</taxon>
        <taxon>Anisakis simplex complex</taxon>
    </lineage>
</organism>
<dbReference type="Gene3D" id="1.10.287.2250">
    <property type="match status" value="1"/>
</dbReference>
<dbReference type="EMBL" id="UYRR01032023">
    <property type="protein sequence ID" value="VDK53797.1"/>
    <property type="molecule type" value="Genomic_DNA"/>
</dbReference>
<evidence type="ECO:0000313" key="3">
    <source>
        <dbReference type="EMBL" id="VDK53797.1"/>
    </source>
</evidence>
<evidence type="ECO:0000313" key="4">
    <source>
        <dbReference type="Proteomes" id="UP000267096"/>
    </source>
</evidence>
<proteinExistence type="inferred from homology"/>
<dbReference type="PANTHER" id="PTHR12411">
    <property type="entry name" value="CYSTEINE PROTEASE FAMILY C1-RELATED"/>
    <property type="match status" value="1"/>
</dbReference>
<dbReference type="Pfam" id="PF08246">
    <property type="entry name" value="Inhibitor_I29"/>
    <property type="match status" value="1"/>
</dbReference>
<accession>A0A3P6R503</accession>
<dbReference type="SUPFAM" id="SSF54001">
    <property type="entry name" value="Cysteine proteinases"/>
    <property type="match status" value="1"/>
</dbReference>
<dbReference type="InterPro" id="IPR000668">
    <property type="entry name" value="Peptidase_C1A_C"/>
</dbReference>
<feature type="domain" description="Peptidase C1A papain C-terminal" evidence="2">
    <location>
        <begin position="35"/>
        <end position="245"/>
    </location>
</feature>
<evidence type="ECO:0000256" key="1">
    <source>
        <dbReference type="ARBA" id="ARBA00008455"/>
    </source>
</evidence>
<dbReference type="InterPro" id="IPR013201">
    <property type="entry name" value="Prot_inhib_I29"/>
</dbReference>
<dbReference type="InterPro" id="IPR025660">
    <property type="entry name" value="Pept_his_AS"/>
</dbReference>
<comment type="similarity">
    <text evidence="1">Belongs to the peptidase C1 family.</text>
</comment>
<dbReference type="InterPro" id="IPR039417">
    <property type="entry name" value="Peptidase_C1A_papain-like"/>
</dbReference>